<proteinExistence type="predicted"/>
<name>A0A8D0D6E7_SANLU</name>
<dbReference type="InterPro" id="IPR007110">
    <property type="entry name" value="Ig-like_dom"/>
</dbReference>
<protein>
    <recommendedName>
        <fullName evidence="1">Ig-like domain-containing protein</fullName>
    </recommendedName>
</protein>
<dbReference type="GeneTree" id="ENSGT00980000198884"/>
<dbReference type="SUPFAM" id="SSF48726">
    <property type="entry name" value="Immunoglobulin"/>
    <property type="match status" value="1"/>
</dbReference>
<dbReference type="Ensembl" id="ENSSLUT00000043407.1">
    <property type="protein sequence ID" value="ENSSLUP00000042080.1"/>
    <property type="gene ID" value="ENSSLUG00000018656.1"/>
</dbReference>
<sequence>MPSTHLKAQAESFLFIHSHWLPFSAALERSLTACRWAFPHTPISLSSLEVEVATNPLQPTSTGRTFAFQPCCCASAASSAFTPHPQQNQDKYRDSLKETKIIIKIVNGLYSLILIKLFMLLSPPDGPKLPSVSVSPSAEIVEGSSVTLTCSSDANPAAKYTWYKENVYFRPPREEPQLVFSSIQSSDSGQYYCTAENELGRKKSNDFSVNVKSVMLTQQLTTPGTRRTKHCLMDNKASTISPPSALRTEGTTIASLRISTDTSTLHLYL</sequence>
<dbReference type="PANTHER" id="PTHR46013">
    <property type="entry name" value="VASCULAR CELL ADHESION MOLECULE 1"/>
    <property type="match status" value="1"/>
</dbReference>
<dbReference type="SMART" id="SM00408">
    <property type="entry name" value="IGc2"/>
    <property type="match status" value="1"/>
</dbReference>
<dbReference type="Proteomes" id="UP000694568">
    <property type="component" value="Unplaced"/>
</dbReference>
<feature type="domain" description="Ig-like" evidence="1">
    <location>
        <begin position="130"/>
        <end position="208"/>
    </location>
</feature>
<dbReference type="Gene3D" id="2.60.40.10">
    <property type="entry name" value="Immunoglobulins"/>
    <property type="match status" value="1"/>
</dbReference>
<dbReference type="InterPro" id="IPR013783">
    <property type="entry name" value="Ig-like_fold"/>
</dbReference>
<dbReference type="Pfam" id="PF13895">
    <property type="entry name" value="Ig_2"/>
    <property type="match status" value="1"/>
</dbReference>
<dbReference type="InterPro" id="IPR003598">
    <property type="entry name" value="Ig_sub2"/>
</dbReference>
<dbReference type="PROSITE" id="PS50835">
    <property type="entry name" value="IG_LIKE"/>
    <property type="match status" value="1"/>
</dbReference>
<dbReference type="AlphaFoldDB" id="A0A8D0D6E7"/>
<keyword evidence="3" id="KW-1185">Reference proteome</keyword>
<accession>A0A8D0D6E7</accession>
<dbReference type="InterPro" id="IPR036179">
    <property type="entry name" value="Ig-like_dom_sf"/>
</dbReference>
<organism evidence="2 3">
    <name type="scientific">Sander lucioperca</name>
    <name type="common">Pike-perch</name>
    <name type="synonym">Perca lucioperca</name>
    <dbReference type="NCBI Taxonomy" id="283035"/>
    <lineage>
        <taxon>Eukaryota</taxon>
        <taxon>Metazoa</taxon>
        <taxon>Chordata</taxon>
        <taxon>Craniata</taxon>
        <taxon>Vertebrata</taxon>
        <taxon>Euteleostomi</taxon>
        <taxon>Actinopterygii</taxon>
        <taxon>Neopterygii</taxon>
        <taxon>Teleostei</taxon>
        <taxon>Neoteleostei</taxon>
        <taxon>Acanthomorphata</taxon>
        <taxon>Eupercaria</taxon>
        <taxon>Perciformes</taxon>
        <taxon>Percoidei</taxon>
        <taxon>Percidae</taxon>
        <taxon>Luciopercinae</taxon>
        <taxon>Sander</taxon>
    </lineage>
</organism>
<evidence type="ECO:0000313" key="2">
    <source>
        <dbReference type="Ensembl" id="ENSSLUP00000042080.1"/>
    </source>
</evidence>
<evidence type="ECO:0000313" key="3">
    <source>
        <dbReference type="Proteomes" id="UP000694568"/>
    </source>
</evidence>
<evidence type="ECO:0000259" key="1">
    <source>
        <dbReference type="PROSITE" id="PS50835"/>
    </source>
</evidence>
<reference evidence="2" key="2">
    <citation type="submission" date="2025-09" db="UniProtKB">
        <authorList>
            <consortium name="Ensembl"/>
        </authorList>
    </citation>
    <scope>IDENTIFICATION</scope>
</reference>
<dbReference type="PANTHER" id="PTHR46013:SF4">
    <property type="entry name" value="B-CELL RECEPTOR CD22-RELATED"/>
    <property type="match status" value="1"/>
</dbReference>
<dbReference type="SMART" id="SM00409">
    <property type="entry name" value="IG"/>
    <property type="match status" value="1"/>
</dbReference>
<dbReference type="InterPro" id="IPR003599">
    <property type="entry name" value="Ig_sub"/>
</dbReference>
<dbReference type="CDD" id="cd00096">
    <property type="entry name" value="Ig"/>
    <property type="match status" value="1"/>
</dbReference>
<reference evidence="2" key="1">
    <citation type="submission" date="2025-08" db="UniProtKB">
        <authorList>
            <consortium name="Ensembl"/>
        </authorList>
    </citation>
    <scope>IDENTIFICATION</scope>
</reference>